<comment type="caution">
    <text evidence="2">The sequence shown here is derived from an EMBL/GenBank/DDBJ whole genome shotgun (WGS) entry which is preliminary data.</text>
</comment>
<feature type="compositionally biased region" description="Polar residues" evidence="1">
    <location>
        <begin position="119"/>
        <end position="129"/>
    </location>
</feature>
<feature type="region of interest" description="Disordered" evidence="1">
    <location>
        <begin position="119"/>
        <end position="141"/>
    </location>
</feature>
<accession>A0AAV7SY48</accession>
<sequence length="173" mass="19237">MASCGAHGENANANEKNTALFENVASISARRKHLQSLNKMMHARQDASRERKYFQKIIFFYLKNAGLCRILQPTVRSENVHSLLAQIRNEQKNFLNSTATEITHRRTADLSTTGIWSSDSKNATGSLQENEVEETEGSGAETELKKVGHDGKESLVGSGLVRHQCYEDVVMNG</sequence>
<dbReference type="AlphaFoldDB" id="A0AAV7SY48"/>
<dbReference type="EMBL" id="JANPWB010000007">
    <property type="protein sequence ID" value="KAJ1169123.1"/>
    <property type="molecule type" value="Genomic_DNA"/>
</dbReference>
<evidence type="ECO:0000256" key="1">
    <source>
        <dbReference type="SAM" id="MobiDB-lite"/>
    </source>
</evidence>
<evidence type="ECO:0000313" key="4">
    <source>
        <dbReference type="EMBL" id="KAJ1169123.1"/>
    </source>
</evidence>
<evidence type="ECO:0000313" key="2">
    <source>
        <dbReference type="EMBL" id="KAJ1169117.1"/>
    </source>
</evidence>
<evidence type="ECO:0000313" key="3">
    <source>
        <dbReference type="EMBL" id="KAJ1169122.1"/>
    </source>
</evidence>
<proteinExistence type="predicted"/>
<evidence type="ECO:0000313" key="5">
    <source>
        <dbReference type="Proteomes" id="UP001066276"/>
    </source>
</evidence>
<dbReference type="EMBL" id="JANPWB010000007">
    <property type="protein sequence ID" value="KAJ1169117.1"/>
    <property type="molecule type" value="Genomic_DNA"/>
</dbReference>
<protein>
    <submittedName>
        <fullName evidence="2">Uncharacterized protein</fullName>
    </submittedName>
</protein>
<dbReference type="Proteomes" id="UP001066276">
    <property type="component" value="Chromosome 4_1"/>
</dbReference>
<reference evidence="2" key="1">
    <citation type="journal article" date="2022" name="bioRxiv">
        <title>Sequencing and chromosome-scale assembly of the giantPleurodeles waltlgenome.</title>
        <authorList>
            <person name="Brown T."/>
            <person name="Elewa A."/>
            <person name="Iarovenko S."/>
            <person name="Subramanian E."/>
            <person name="Araus A.J."/>
            <person name="Petzold A."/>
            <person name="Susuki M."/>
            <person name="Suzuki K.-i.T."/>
            <person name="Hayashi T."/>
            <person name="Toyoda A."/>
            <person name="Oliveira C."/>
            <person name="Osipova E."/>
            <person name="Leigh N.D."/>
            <person name="Simon A."/>
            <person name="Yun M.H."/>
        </authorList>
    </citation>
    <scope>NUCLEOTIDE SEQUENCE</scope>
    <source>
        <strain evidence="2">20211129_DDA</strain>
        <tissue evidence="2">Liver</tissue>
    </source>
</reference>
<name>A0AAV7SY48_PLEWA</name>
<organism evidence="2 5">
    <name type="scientific">Pleurodeles waltl</name>
    <name type="common">Iberian ribbed newt</name>
    <dbReference type="NCBI Taxonomy" id="8319"/>
    <lineage>
        <taxon>Eukaryota</taxon>
        <taxon>Metazoa</taxon>
        <taxon>Chordata</taxon>
        <taxon>Craniata</taxon>
        <taxon>Vertebrata</taxon>
        <taxon>Euteleostomi</taxon>
        <taxon>Amphibia</taxon>
        <taxon>Batrachia</taxon>
        <taxon>Caudata</taxon>
        <taxon>Salamandroidea</taxon>
        <taxon>Salamandridae</taxon>
        <taxon>Pleurodelinae</taxon>
        <taxon>Pleurodeles</taxon>
    </lineage>
</organism>
<keyword evidence="5" id="KW-1185">Reference proteome</keyword>
<dbReference type="EMBL" id="JANPWB010000007">
    <property type="protein sequence ID" value="KAJ1169122.1"/>
    <property type="molecule type" value="Genomic_DNA"/>
</dbReference>
<gene>
    <name evidence="2" type="ORF">NDU88_001023</name>
    <name evidence="3" type="ORF">NDU88_001028</name>
    <name evidence="4" type="ORF">NDU88_001029</name>
</gene>